<proteinExistence type="predicted"/>
<evidence type="ECO:0000259" key="4">
    <source>
        <dbReference type="SMART" id="SM00400"/>
    </source>
</evidence>
<keyword evidence="1" id="KW-0479">Metal-binding</keyword>
<keyword evidence="2" id="KW-0863">Zinc-finger</keyword>
<dbReference type="Pfam" id="PF23639">
    <property type="entry name" value="DUF7146"/>
    <property type="match status" value="1"/>
</dbReference>
<dbReference type="RefSeq" id="WP_115547964.1">
    <property type="nucleotide sequence ID" value="NZ_QRGP01000001.1"/>
</dbReference>
<dbReference type="Proteomes" id="UP000263833">
    <property type="component" value="Unassembled WGS sequence"/>
</dbReference>
<dbReference type="InterPro" id="IPR036977">
    <property type="entry name" value="DNA_primase_Znf_CHC2"/>
</dbReference>
<name>A0A371BGC7_9SPHN</name>
<evidence type="ECO:0000256" key="3">
    <source>
        <dbReference type="ARBA" id="ARBA00022833"/>
    </source>
</evidence>
<dbReference type="PANTHER" id="PTHR30313">
    <property type="entry name" value="DNA PRIMASE"/>
    <property type="match status" value="1"/>
</dbReference>
<dbReference type="Pfam" id="PF01807">
    <property type="entry name" value="Zn_ribbon_DnaG"/>
    <property type="match status" value="1"/>
</dbReference>
<protein>
    <submittedName>
        <fullName evidence="5">DNA primase</fullName>
    </submittedName>
</protein>
<keyword evidence="3" id="KW-0862">Zinc</keyword>
<sequence>MTQQPDSRTRIDDIKRMNPIEEVIGKVTTLSKGQKPRGKCPLHGSNSASLAVDIKKQTATCYGCQWHGDVIGFVMAHQGLDFAGAVEHLGGAKPLAAESKTTRERNPFQRKPRNLIDSIDAGRWMWQHALPDEDAARRYFIGRGVPIPVLTAARVLPFRFLAECPLMAWEEGASPRSGLHNPALVALIRRPELVDGMLQFVPIGCHVTYLSPDGTGPMRRRMPWAKPDQDPWFPKRKMFGGSKGGCILLGEYWKSAPLFVGEGNETVLSGMALHDAVEDAVGVATLSLDTLQGRVKKWRGGIWPLFDIQPDPEAPPFVIEGHRGLVTGLIDSDMAPLKGPLDQRTGDFTGEPVVEIKGGPIVRRAITGAERARICGELIVKGWRTAGVHQVRAMRAATGMDFNDMTAKGVAA</sequence>
<evidence type="ECO:0000313" key="5">
    <source>
        <dbReference type="EMBL" id="RDV06411.1"/>
    </source>
</evidence>
<dbReference type="Gene3D" id="3.90.580.10">
    <property type="entry name" value="Zinc finger, CHC2-type domain"/>
    <property type="match status" value="1"/>
</dbReference>
<dbReference type="OrthoDB" id="7465087at2"/>
<keyword evidence="6" id="KW-1185">Reference proteome</keyword>
<evidence type="ECO:0000256" key="1">
    <source>
        <dbReference type="ARBA" id="ARBA00022723"/>
    </source>
</evidence>
<dbReference type="SUPFAM" id="SSF57783">
    <property type="entry name" value="Zinc beta-ribbon"/>
    <property type="match status" value="1"/>
</dbReference>
<dbReference type="AlphaFoldDB" id="A0A371BGC7"/>
<reference evidence="6" key="1">
    <citation type="submission" date="2018-08" db="EMBL/GenBank/DDBJ databases">
        <authorList>
            <person name="Kim S.-J."/>
            <person name="Jung G.-Y."/>
        </authorList>
    </citation>
    <scope>NUCLEOTIDE SEQUENCE [LARGE SCALE GENOMIC DNA]</scope>
    <source>
        <strain evidence="6">GY_G</strain>
    </source>
</reference>
<dbReference type="GO" id="GO:0003899">
    <property type="term" value="F:DNA-directed RNA polymerase activity"/>
    <property type="evidence" value="ECO:0007669"/>
    <property type="project" value="InterPro"/>
</dbReference>
<dbReference type="SMART" id="SM00400">
    <property type="entry name" value="ZnF_CHCC"/>
    <property type="match status" value="1"/>
</dbReference>
<evidence type="ECO:0000313" key="6">
    <source>
        <dbReference type="Proteomes" id="UP000263833"/>
    </source>
</evidence>
<comment type="caution">
    <text evidence="5">The sequence shown here is derived from an EMBL/GenBank/DDBJ whole genome shotgun (WGS) entry which is preliminary data.</text>
</comment>
<dbReference type="InterPro" id="IPR050219">
    <property type="entry name" value="DnaG_primase"/>
</dbReference>
<evidence type="ECO:0000256" key="2">
    <source>
        <dbReference type="ARBA" id="ARBA00022771"/>
    </source>
</evidence>
<accession>A0A371BGC7</accession>
<gene>
    <name evidence="5" type="ORF">DXH95_03010</name>
</gene>
<dbReference type="GO" id="GO:0008270">
    <property type="term" value="F:zinc ion binding"/>
    <property type="evidence" value="ECO:0007669"/>
    <property type="project" value="UniProtKB-KW"/>
</dbReference>
<dbReference type="EMBL" id="QRGP01000001">
    <property type="protein sequence ID" value="RDV06411.1"/>
    <property type="molecule type" value="Genomic_DNA"/>
</dbReference>
<dbReference type="PANTHER" id="PTHR30313:SF2">
    <property type="entry name" value="DNA PRIMASE"/>
    <property type="match status" value="1"/>
</dbReference>
<dbReference type="InterPro" id="IPR055570">
    <property type="entry name" value="DUF7146"/>
</dbReference>
<dbReference type="GO" id="GO:0003677">
    <property type="term" value="F:DNA binding"/>
    <property type="evidence" value="ECO:0007669"/>
    <property type="project" value="InterPro"/>
</dbReference>
<dbReference type="GO" id="GO:0006269">
    <property type="term" value="P:DNA replication, synthesis of primer"/>
    <property type="evidence" value="ECO:0007669"/>
    <property type="project" value="TreeGrafter"/>
</dbReference>
<dbReference type="GO" id="GO:0005737">
    <property type="term" value="C:cytoplasm"/>
    <property type="evidence" value="ECO:0007669"/>
    <property type="project" value="TreeGrafter"/>
</dbReference>
<dbReference type="InterPro" id="IPR002694">
    <property type="entry name" value="Znf_CHC2"/>
</dbReference>
<organism evidence="5 6">
    <name type="scientific">Sphingorhabdus pulchriflava</name>
    <dbReference type="NCBI Taxonomy" id="2292257"/>
    <lineage>
        <taxon>Bacteria</taxon>
        <taxon>Pseudomonadati</taxon>
        <taxon>Pseudomonadota</taxon>
        <taxon>Alphaproteobacteria</taxon>
        <taxon>Sphingomonadales</taxon>
        <taxon>Sphingomonadaceae</taxon>
        <taxon>Sphingorhabdus</taxon>
    </lineage>
</organism>
<feature type="domain" description="Zinc finger CHC2-type" evidence="4">
    <location>
        <begin position="38"/>
        <end position="90"/>
    </location>
</feature>